<keyword evidence="2" id="KW-1185">Reference proteome</keyword>
<sequence>MRNANDQICMISQGSFPIYHANHAFDDCYIFLRSYEQQYVSNFHSLYNASLPQDQFPDLSDILTFSSPIENPLNIGGLPNVFKTISTLNSNAVQNNNNINHIPTQRPHNLDLGGFISPLAEGLRSNNPAITSFSNAQPQLPPNVPHSNFSDGSESSHFRTSENVATPLLELNTVYEQNILPENEDRLIWETFFFIRERINYQVEQRRRRFPALTRLDMLYFGLETVLQFVQPIYEDDLLEGNHKDDDVDRV</sequence>
<proteinExistence type="predicted"/>
<accession>A0A0C9V3V9</accession>
<gene>
    <name evidence="1" type="ORF">M422DRAFT_48514</name>
</gene>
<name>A0A0C9V3V9_SPHS4</name>
<organism evidence="1 2">
    <name type="scientific">Sphaerobolus stellatus (strain SS14)</name>
    <dbReference type="NCBI Taxonomy" id="990650"/>
    <lineage>
        <taxon>Eukaryota</taxon>
        <taxon>Fungi</taxon>
        <taxon>Dikarya</taxon>
        <taxon>Basidiomycota</taxon>
        <taxon>Agaricomycotina</taxon>
        <taxon>Agaricomycetes</taxon>
        <taxon>Phallomycetidae</taxon>
        <taxon>Geastrales</taxon>
        <taxon>Sphaerobolaceae</taxon>
        <taxon>Sphaerobolus</taxon>
    </lineage>
</organism>
<protein>
    <submittedName>
        <fullName evidence="1">Uncharacterized protein</fullName>
    </submittedName>
</protein>
<evidence type="ECO:0000313" key="2">
    <source>
        <dbReference type="Proteomes" id="UP000054279"/>
    </source>
</evidence>
<dbReference type="EMBL" id="KN837135">
    <property type="protein sequence ID" value="KIJ41609.1"/>
    <property type="molecule type" value="Genomic_DNA"/>
</dbReference>
<dbReference type="Proteomes" id="UP000054279">
    <property type="component" value="Unassembled WGS sequence"/>
</dbReference>
<dbReference type="AlphaFoldDB" id="A0A0C9V3V9"/>
<dbReference type="HOGENOM" id="CLU_1107704_0_0_1"/>
<evidence type="ECO:0000313" key="1">
    <source>
        <dbReference type="EMBL" id="KIJ41609.1"/>
    </source>
</evidence>
<reference evidence="1 2" key="1">
    <citation type="submission" date="2014-06" db="EMBL/GenBank/DDBJ databases">
        <title>Evolutionary Origins and Diversification of the Mycorrhizal Mutualists.</title>
        <authorList>
            <consortium name="DOE Joint Genome Institute"/>
            <consortium name="Mycorrhizal Genomics Consortium"/>
            <person name="Kohler A."/>
            <person name="Kuo A."/>
            <person name="Nagy L.G."/>
            <person name="Floudas D."/>
            <person name="Copeland A."/>
            <person name="Barry K.W."/>
            <person name="Cichocki N."/>
            <person name="Veneault-Fourrey C."/>
            <person name="LaButti K."/>
            <person name="Lindquist E.A."/>
            <person name="Lipzen A."/>
            <person name="Lundell T."/>
            <person name="Morin E."/>
            <person name="Murat C."/>
            <person name="Riley R."/>
            <person name="Ohm R."/>
            <person name="Sun H."/>
            <person name="Tunlid A."/>
            <person name="Henrissat B."/>
            <person name="Grigoriev I.V."/>
            <person name="Hibbett D.S."/>
            <person name="Martin F."/>
        </authorList>
    </citation>
    <scope>NUCLEOTIDE SEQUENCE [LARGE SCALE GENOMIC DNA]</scope>
    <source>
        <strain evidence="1 2">SS14</strain>
    </source>
</reference>